<dbReference type="PANTHER" id="PTHR33317:SF4">
    <property type="entry name" value="POLYNUCLEOTIDYL TRANSFERASE, RIBONUCLEASE H-LIKE SUPERFAMILY PROTEIN"/>
    <property type="match status" value="1"/>
</dbReference>
<keyword evidence="3 5" id="KW-0540">Nuclease</keyword>
<reference evidence="7" key="1">
    <citation type="submission" date="2022-05" db="EMBL/GenBank/DDBJ databases">
        <title>Complete genome sequence of toluene-degrading Gulosibacter sediminis strain ACHW.36C.</title>
        <authorList>
            <person name="Wai A.C."/>
            <person name="Lai G.K."/>
            <person name="Griffin S.D."/>
            <person name="Leung F.C."/>
        </authorList>
    </citation>
    <scope>NUCLEOTIDE SEQUENCE [LARGE SCALE GENOMIC DNA]</scope>
    <source>
        <strain evidence="7">ACHW.36C</strain>
    </source>
</reference>
<keyword evidence="1 5" id="KW-0963">Cytoplasm</keyword>
<keyword evidence="4 5" id="KW-0378">Hydrolase</keyword>
<dbReference type="SUPFAM" id="SSF53098">
    <property type="entry name" value="Ribonuclease H-like"/>
    <property type="match status" value="1"/>
</dbReference>
<gene>
    <name evidence="7" type="primary">ruvX</name>
    <name evidence="7" type="ORF">M3M28_06865</name>
</gene>
<dbReference type="EMBL" id="CP097160">
    <property type="protein sequence ID" value="UQN13808.1"/>
    <property type="molecule type" value="Genomic_DNA"/>
</dbReference>
<keyword evidence="2 5" id="KW-0690">Ribosome biogenesis</keyword>
<dbReference type="CDD" id="cd16964">
    <property type="entry name" value="YqgF"/>
    <property type="match status" value="1"/>
</dbReference>
<dbReference type="NCBIfam" id="TIGR00250">
    <property type="entry name" value="RNAse_H_YqgF"/>
    <property type="match status" value="1"/>
</dbReference>
<dbReference type="InterPro" id="IPR005227">
    <property type="entry name" value="YqgF"/>
</dbReference>
<proteinExistence type="inferred from homology"/>
<evidence type="ECO:0000256" key="4">
    <source>
        <dbReference type="ARBA" id="ARBA00022801"/>
    </source>
</evidence>
<evidence type="ECO:0000313" key="7">
    <source>
        <dbReference type="EMBL" id="UQN13808.1"/>
    </source>
</evidence>
<name>A0ABY4MX81_9MICO</name>
<evidence type="ECO:0000256" key="2">
    <source>
        <dbReference type="ARBA" id="ARBA00022517"/>
    </source>
</evidence>
<protein>
    <recommendedName>
        <fullName evidence="5">Putative pre-16S rRNA nuclease</fullName>
        <ecNumber evidence="5">3.1.-.-</ecNumber>
    </recommendedName>
</protein>
<evidence type="ECO:0000259" key="6">
    <source>
        <dbReference type="SMART" id="SM00732"/>
    </source>
</evidence>
<dbReference type="EC" id="3.1.-.-" evidence="5"/>
<dbReference type="SMART" id="SM00732">
    <property type="entry name" value="YqgFc"/>
    <property type="match status" value="1"/>
</dbReference>
<comment type="similarity">
    <text evidence="5">Belongs to the YqgF HJR family.</text>
</comment>
<dbReference type="Gene3D" id="3.30.420.140">
    <property type="entry name" value="YqgF/RNase H-like domain"/>
    <property type="match status" value="1"/>
</dbReference>
<organism evidence="7">
    <name type="scientific">Gulosibacter sediminis</name>
    <dbReference type="NCBI Taxonomy" id="1729695"/>
    <lineage>
        <taxon>Bacteria</taxon>
        <taxon>Bacillati</taxon>
        <taxon>Actinomycetota</taxon>
        <taxon>Actinomycetes</taxon>
        <taxon>Micrococcales</taxon>
        <taxon>Microbacteriaceae</taxon>
        <taxon>Gulosibacter</taxon>
    </lineage>
</organism>
<accession>A0ABY4MX81</accession>
<dbReference type="PANTHER" id="PTHR33317">
    <property type="entry name" value="POLYNUCLEOTIDYL TRANSFERASE, RIBONUCLEASE H-LIKE SUPERFAMILY PROTEIN"/>
    <property type="match status" value="1"/>
</dbReference>
<dbReference type="InterPro" id="IPR006641">
    <property type="entry name" value="YqgF/RNaseH-like_dom"/>
</dbReference>
<feature type="domain" description="YqgF/RNase H-like" evidence="6">
    <location>
        <begin position="4"/>
        <end position="105"/>
    </location>
</feature>
<dbReference type="Pfam" id="PF03652">
    <property type="entry name" value="RuvX"/>
    <property type="match status" value="1"/>
</dbReference>
<evidence type="ECO:0000256" key="3">
    <source>
        <dbReference type="ARBA" id="ARBA00022722"/>
    </source>
</evidence>
<evidence type="ECO:0000256" key="5">
    <source>
        <dbReference type="HAMAP-Rule" id="MF_00651"/>
    </source>
</evidence>
<comment type="subcellular location">
    <subcellularLocation>
        <location evidence="5">Cytoplasm</location>
    </subcellularLocation>
</comment>
<dbReference type="HAMAP" id="MF_00651">
    <property type="entry name" value="Nuclease_YqgF"/>
    <property type="match status" value="1"/>
</dbReference>
<comment type="function">
    <text evidence="5">Could be a nuclease involved in processing of the 5'-end of pre-16S rRNA.</text>
</comment>
<dbReference type="InterPro" id="IPR037027">
    <property type="entry name" value="YqgF/RNaseH-like_dom_sf"/>
</dbReference>
<dbReference type="InterPro" id="IPR012337">
    <property type="entry name" value="RNaseH-like_sf"/>
</dbReference>
<evidence type="ECO:0000256" key="1">
    <source>
        <dbReference type="ARBA" id="ARBA00022490"/>
    </source>
</evidence>
<sequence>MRRGVRFAVDVGKARIGVARSDPDGLLAVPVETVKRDLEGDTHIRRLAELVDEYSVMEVIVGHPLNLRGESTPSTEDAIGVAGELAAAISAPVRLLDERLTTVSAAKQFRASGKQASRSRDQIDQAAAVVLLQDALDRERSSGMPPGAALD</sequence>